<dbReference type="PATRIC" id="fig|1429438.4.peg.1235"/>
<evidence type="ECO:0000256" key="1">
    <source>
        <dbReference type="ARBA" id="ARBA00023002"/>
    </source>
</evidence>
<evidence type="ECO:0000313" key="3">
    <source>
        <dbReference type="EMBL" id="ETX01922.1"/>
    </source>
</evidence>
<dbReference type="InterPro" id="IPR011251">
    <property type="entry name" value="Luciferase-like_dom"/>
</dbReference>
<organism evidence="3 4">
    <name type="scientific">Entotheonella factor</name>
    <dbReference type="NCBI Taxonomy" id="1429438"/>
    <lineage>
        <taxon>Bacteria</taxon>
        <taxon>Pseudomonadati</taxon>
        <taxon>Nitrospinota/Tectimicrobiota group</taxon>
        <taxon>Candidatus Tectimicrobiota</taxon>
        <taxon>Candidatus Entotheonellia</taxon>
        <taxon>Candidatus Entotheonellales</taxon>
        <taxon>Candidatus Entotheonellaceae</taxon>
        <taxon>Candidatus Entotheonella</taxon>
    </lineage>
</organism>
<dbReference type="AlphaFoldDB" id="W4LX22"/>
<sequence>MQELVRLAERKGYASVWLPESPGREVFTELTALALSSERIRIGTGIVPVFARLPTVAAAAMNTAATLAPGRVILGLGIGHRPAMEGGHGVAFSRPFQHTREFTTIARQLLRQGEVSYTGEIYQIKHFQFDAPPPQPVPVFLAALRPQMLRLAGAVADGVLMNWASLDYIPEAITHIRQGAEAAGRHPDEVEIACYLRTCVTDQPDVVETACRAQLARYGSMTYYQKYFERIGFKDEANAVAEAWQRDDREAAIAAVTLPMIQSTTIYGTAEICRQRLQAYREAGLQHPIIAPFPIGEPIQETFVRTIEGCLVSDELP</sequence>
<keyword evidence="4" id="KW-1185">Reference proteome</keyword>
<dbReference type="SUPFAM" id="SSF51679">
    <property type="entry name" value="Bacterial luciferase-like"/>
    <property type="match status" value="1"/>
</dbReference>
<feature type="domain" description="Luciferase-like" evidence="2">
    <location>
        <begin position="2"/>
        <end position="287"/>
    </location>
</feature>
<dbReference type="InterPro" id="IPR050564">
    <property type="entry name" value="F420-G6PD/mer"/>
</dbReference>
<dbReference type="HOGENOM" id="CLU_027853_5_0_7"/>
<evidence type="ECO:0000259" key="2">
    <source>
        <dbReference type="Pfam" id="PF00296"/>
    </source>
</evidence>
<keyword evidence="1" id="KW-0560">Oxidoreductase</keyword>
<proteinExistence type="predicted"/>
<dbReference type="GO" id="GO:0016705">
    <property type="term" value="F:oxidoreductase activity, acting on paired donors, with incorporation or reduction of molecular oxygen"/>
    <property type="evidence" value="ECO:0007669"/>
    <property type="project" value="InterPro"/>
</dbReference>
<reference evidence="3 4" key="1">
    <citation type="journal article" date="2014" name="Nature">
        <title>An environmental bacterial taxon with a large and distinct metabolic repertoire.</title>
        <authorList>
            <person name="Wilson M.C."/>
            <person name="Mori T."/>
            <person name="Ruckert C."/>
            <person name="Uria A.R."/>
            <person name="Helf M.J."/>
            <person name="Takada K."/>
            <person name="Gernert C."/>
            <person name="Steffens U.A."/>
            <person name="Heycke N."/>
            <person name="Schmitt S."/>
            <person name="Rinke C."/>
            <person name="Helfrich E.J."/>
            <person name="Brachmann A.O."/>
            <person name="Gurgui C."/>
            <person name="Wakimoto T."/>
            <person name="Kracht M."/>
            <person name="Crusemann M."/>
            <person name="Hentschel U."/>
            <person name="Abe I."/>
            <person name="Matsunaga S."/>
            <person name="Kalinowski J."/>
            <person name="Takeyama H."/>
            <person name="Piel J."/>
        </authorList>
    </citation>
    <scope>NUCLEOTIDE SEQUENCE [LARGE SCALE GENOMIC DNA]</scope>
    <source>
        <strain evidence="4">TSY1</strain>
    </source>
</reference>
<dbReference type="PANTHER" id="PTHR43244">
    <property type="match status" value="1"/>
</dbReference>
<dbReference type="EMBL" id="AZHW01000189">
    <property type="protein sequence ID" value="ETX01922.1"/>
    <property type="molecule type" value="Genomic_DNA"/>
</dbReference>
<dbReference type="InterPro" id="IPR036661">
    <property type="entry name" value="Luciferase-like_sf"/>
</dbReference>
<evidence type="ECO:0000313" key="4">
    <source>
        <dbReference type="Proteomes" id="UP000019141"/>
    </source>
</evidence>
<name>W4LX22_ENTF1</name>
<comment type="caution">
    <text evidence="3">The sequence shown here is derived from an EMBL/GenBank/DDBJ whole genome shotgun (WGS) entry which is preliminary data.</text>
</comment>
<dbReference type="PANTHER" id="PTHR43244:SF1">
    <property type="entry name" value="5,10-METHYLENETETRAHYDROMETHANOPTERIN REDUCTASE"/>
    <property type="match status" value="1"/>
</dbReference>
<accession>W4LX22</accession>
<dbReference type="CDD" id="cd01097">
    <property type="entry name" value="Tetrahydromethanopterin_reductase"/>
    <property type="match status" value="1"/>
</dbReference>
<protein>
    <recommendedName>
        <fullName evidence="2">Luciferase-like domain-containing protein</fullName>
    </recommendedName>
</protein>
<dbReference type="Proteomes" id="UP000019141">
    <property type="component" value="Unassembled WGS sequence"/>
</dbReference>
<dbReference type="Pfam" id="PF00296">
    <property type="entry name" value="Bac_luciferase"/>
    <property type="match status" value="1"/>
</dbReference>
<dbReference type="Gene3D" id="3.20.20.30">
    <property type="entry name" value="Luciferase-like domain"/>
    <property type="match status" value="1"/>
</dbReference>
<gene>
    <name evidence="3" type="ORF">ETSY1_05470</name>
</gene>